<evidence type="ECO:0000313" key="9">
    <source>
        <dbReference type="EMBL" id="AEC02289.1"/>
    </source>
</evidence>
<dbReference type="FunFam" id="3.20.20.70:FF:000118">
    <property type="entry name" value="Alpha-galactosidase"/>
    <property type="match status" value="1"/>
</dbReference>
<dbReference type="PANTHER" id="PTHR43053:SF3">
    <property type="entry name" value="ALPHA-GALACTOSIDASE C-RELATED"/>
    <property type="match status" value="1"/>
</dbReference>
<dbReference type="InterPro" id="IPR050985">
    <property type="entry name" value="Alpha-glycosidase_related"/>
</dbReference>
<dbReference type="InterPro" id="IPR013785">
    <property type="entry name" value="Aldolase_TIM"/>
</dbReference>
<dbReference type="Pfam" id="PF16874">
    <property type="entry name" value="Glyco_hydro_36C"/>
    <property type="match status" value="1"/>
</dbReference>
<dbReference type="PANTHER" id="PTHR43053">
    <property type="entry name" value="GLYCOSIDASE FAMILY 31"/>
    <property type="match status" value="1"/>
</dbReference>
<dbReference type="PIRSF" id="PIRSF005536">
    <property type="entry name" value="Agal"/>
    <property type="match status" value="1"/>
</dbReference>
<dbReference type="InterPro" id="IPR017853">
    <property type="entry name" value="GH"/>
</dbReference>
<evidence type="ECO:0000256" key="4">
    <source>
        <dbReference type="ARBA" id="ARBA00023295"/>
    </source>
</evidence>
<dbReference type="OrthoDB" id="9758822at2"/>
<keyword evidence="4 5" id="KW-0326">Glycosidase</keyword>
<evidence type="ECO:0000256" key="5">
    <source>
        <dbReference type="PIRNR" id="PIRNR005536"/>
    </source>
</evidence>
<dbReference type="Pfam" id="PF16875">
    <property type="entry name" value="Glyco_hydro_36N"/>
    <property type="match status" value="1"/>
</dbReference>
<dbReference type="AlphaFoldDB" id="F4GK93"/>
<feature type="domain" description="Glycosyl hydrolase family 36 C-terminal" evidence="7">
    <location>
        <begin position="653"/>
        <end position="727"/>
    </location>
</feature>
<name>F4GK93_PARC1</name>
<dbReference type="KEGG" id="scc:Spico_1068"/>
<keyword evidence="10" id="KW-1185">Reference proteome</keyword>
<dbReference type="CDD" id="cd14791">
    <property type="entry name" value="GH36"/>
    <property type="match status" value="1"/>
</dbReference>
<reference evidence="9 10" key="2">
    <citation type="journal article" date="2012" name="Stand. Genomic Sci.">
        <title>Complete genome sequence of the termite hindgut bacterium Spirochaeta coccoides type strain (SPN1(T)), reclassification in the genus Sphaerochaeta as Sphaerochaeta coccoides comb. nov. and emendations of the family Spirochaetaceae and the genus Sphaerochaeta.</title>
        <authorList>
            <person name="Abt B."/>
            <person name="Han C."/>
            <person name="Scheuner C."/>
            <person name="Lu M."/>
            <person name="Lapidus A."/>
            <person name="Nolan M."/>
            <person name="Lucas S."/>
            <person name="Hammon N."/>
            <person name="Deshpande S."/>
            <person name="Cheng J.F."/>
            <person name="Tapia R."/>
            <person name="Goodwin L.A."/>
            <person name="Pitluck S."/>
            <person name="Liolios K."/>
            <person name="Pagani I."/>
            <person name="Ivanova N."/>
            <person name="Mavromatis K."/>
            <person name="Mikhailova N."/>
            <person name="Huntemann M."/>
            <person name="Pati A."/>
            <person name="Chen A."/>
            <person name="Palaniappan K."/>
            <person name="Land M."/>
            <person name="Hauser L."/>
            <person name="Brambilla E.M."/>
            <person name="Rohde M."/>
            <person name="Spring S."/>
            <person name="Gronow S."/>
            <person name="Goker M."/>
            <person name="Woyke T."/>
            <person name="Bristow J."/>
            <person name="Eisen J.A."/>
            <person name="Markowitz V."/>
            <person name="Hugenholtz P."/>
            <person name="Kyrpides N.C."/>
            <person name="Klenk H.P."/>
            <person name="Detter J.C."/>
        </authorList>
    </citation>
    <scope>NUCLEOTIDE SEQUENCE [LARGE SCALE GENOMIC DNA]</scope>
    <source>
        <strain evidence="10">ATCC BAA-1237 / DSM 17374 / SPN1</strain>
    </source>
</reference>
<comment type="catalytic activity">
    <reaction evidence="1 5">
        <text>Hydrolysis of terminal, non-reducing alpha-D-galactose residues in alpha-D-galactosides, including galactose oligosaccharides, galactomannans and galactolipids.</text>
        <dbReference type="EC" id="3.2.1.22"/>
    </reaction>
</comment>
<dbReference type="Pfam" id="PF02065">
    <property type="entry name" value="Melibiase"/>
    <property type="match status" value="1"/>
</dbReference>
<evidence type="ECO:0000313" key="10">
    <source>
        <dbReference type="Proteomes" id="UP000007939"/>
    </source>
</evidence>
<dbReference type="SUPFAM" id="SSF51445">
    <property type="entry name" value="(Trans)glycosidases"/>
    <property type="match status" value="1"/>
</dbReference>
<dbReference type="InterPro" id="IPR031704">
    <property type="entry name" value="Glyco_hydro_36_N"/>
</dbReference>
<dbReference type="GO" id="GO:0016052">
    <property type="term" value="P:carbohydrate catabolic process"/>
    <property type="evidence" value="ECO:0007669"/>
    <property type="project" value="InterPro"/>
</dbReference>
<dbReference type="InterPro" id="IPR038417">
    <property type="entry name" value="Alpga-gal_N_sf"/>
</dbReference>
<evidence type="ECO:0000259" key="8">
    <source>
        <dbReference type="Pfam" id="PF16875"/>
    </source>
</evidence>
<dbReference type="STRING" id="760011.Spico_1068"/>
<comment type="similarity">
    <text evidence="5">Belongs to the glycosyl hydrolase.</text>
</comment>
<dbReference type="PRINTS" id="PR00743">
    <property type="entry name" value="GLHYDRLASE36"/>
</dbReference>
<accession>F4GK93</accession>
<dbReference type="InterPro" id="IPR000111">
    <property type="entry name" value="Glyco_hydro_27/36_CS"/>
</dbReference>
<dbReference type="Gene3D" id="3.20.20.70">
    <property type="entry name" value="Aldolase class I"/>
    <property type="match status" value="1"/>
</dbReference>
<gene>
    <name evidence="9" type="ordered locus">Spico_1068</name>
</gene>
<dbReference type="Proteomes" id="UP000007939">
    <property type="component" value="Chromosome"/>
</dbReference>
<evidence type="ECO:0000256" key="3">
    <source>
        <dbReference type="ARBA" id="ARBA00022801"/>
    </source>
</evidence>
<organism evidence="9 10">
    <name type="scientific">Parasphaerochaeta coccoides (strain ATCC BAA-1237 / DSM 17374 / SPN1)</name>
    <name type="common">Sphaerochaeta coccoides</name>
    <dbReference type="NCBI Taxonomy" id="760011"/>
    <lineage>
        <taxon>Bacteria</taxon>
        <taxon>Pseudomonadati</taxon>
        <taxon>Spirochaetota</taxon>
        <taxon>Spirochaetia</taxon>
        <taxon>Spirochaetales</taxon>
        <taxon>Sphaerochaetaceae</taxon>
        <taxon>Parasphaerochaeta</taxon>
    </lineage>
</organism>
<feature type="active site" description="Nucleophile" evidence="6">
    <location>
        <position position="482"/>
    </location>
</feature>
<evidence type="ECO:0000256" key="2">
    <source>
        <dbReference type="ARBA" id="ARBA00012755"/>
    </source>
</evidence>
<dbReference type="Gene3D" id="2.70.98.60">
    <property type="entry name" value="alpha-galactosidase from lactobacil brevis"/>
    <property type="match status" value="1"/>
</dbReference>
<sequence length="734" mass="83318">MAILFDENTHGFFLHTVNTTYQMQVDTFGFLLHVFYGQRIDGQDMNYLIIPVDRGFSGNPYDAGTDRRYSLDTLPLEYPVEGVGDYRQPALSITGKNGSTSLDLRYKGHKIFHGKYNIPSLPALYESEEGMAETLEIILGDETLSLEVSLFYGVFAEKDIITRAVKVVNKSSEDVVMNRIFSASLDIQHGDGFWDFLHFHGRHNMERICERVRVCHGITLINSRRGISSHHHNPFLILCDETTTEDAGSCYGMNLVYSGNFSAGIEQDQTDAIRMFAGLNDENFSWNLTAGESFFAPEVVLTFSASGFSRLSQNYHDTYRHNLCRGKFKLCRRPIMINNWEATYFAFSSRTLVEIARSAVDLGIEMLVMDDGWFGKRNDDTSSLGDWKVNLEKIPGGLGLLVDELNSLGLKFGLWVEPEMVSEDSDLYRKHPDWALCIPNRNPIRSRHQLVLDMSRADVRDYIYTSLCSVLDSANIEYVKWDMNRSIADWFSCKLLSETQSELSHRYMLGVYDLLERLTSHYPDILFEGCAGGGGRFDPGMLYYQPLIWCSDNTDPIERLKIQYGTSFAYPVSSVSSHVSAVPNHQTGRCTSFATRCIVAMSGSFGFELDPRSLSAYDRETIRKQISEYKHFQHIIHDGLYYRLSNPLKDRYAAWMMAYADKSAALLNIVVMHVEANPRHVHVLLKGLDGESLYKVEGKTISGKALMNAGLSLSLPTQEYYSKQIYIERADENA</sequence>
<feature type="domain" description="Glycosyl hydrolase family 36 N-terminal" evidence="8">
    <location>
        <begin position="29"/>
        <end position="288"/>
    </location>
</feature>
<dbReference type="HOGENOM" id="CLU_009640_2_1_12"/>
<evidence type="ECO:0000256" key="1">
    <source>
        <dbReference type="ARBA" id="ARBA00001255"/>
    </source>
</evidence>
<reference evidence="10" key="1">
    <citation type="submission" date="2011-04" db="EMBL/GenBank/DDBJ databases">
        <title>The complete genome of Spirochaeta coccoides DSM 17374.</title>
        <authorList>
            <person name="Lucas S."/>
            <person name="Copeland A."/>
            <person name="Lapidus A."/>
            <person name="Bruce D."/>
            <person name="Goodwin L."/>
            <person name="Pitluck S."/>
            <person name="Peters L."/>
            <person name="Kyrpides N."/>
            <person name="Mavromatis K."/>
            <person name="Pagani I."/>
            <person name="Ivanova N."/>
            <person name="Ovchinnikova G."/>
            <person name="Lu M."/>
            <person name="Detter J.C."/>
            <person name="Tapia R."/>
            <person name="Han C."/>
            <person name="Land M."/>
            <person name="Hauser L."/>
            <person name="Markowitz V."/>
            <person name="Cheng J.-F."/>
            <person name="Hugenholtz P."/>
            <person name="Woyke T."/>
            <person name="Wu D."/>
            <person name="Spring S."/>
            <person name="Schroeder M."/>
            <person name="Brambilla E."/>
            <person name="Klenk H.-P."/>
            <person name="Eisen J.A."/>
        </authorList>
    </citation>
    <scope>NUCLEOTIDE SEQUENCE [LARGE SCALE GENOMIC DNA]</scope>
    <source>
        <strain evidence="10">ATCC BAA-1237 / DSM 17374 / SPN1</strain>
    </source>
</reference>
<dbReference type="EMBL" id="CP002659">
    <property type="protein sequence ID" value="AEC02289.1"/>
    <property type="molecule type" value="Genomic_DNA"/>
</dbReference>
<feature type="active site" description="Proton donor" evidence="6">
    <location>
        <position position="552"/>
    </location>
</feature>
<dbReference type="GO" id="GO:0004557">
    <property type="term" value="F:alpha-galactosidase activity"/>
    <property type="evidence" value="ECO:0007669"/>
    <property type="project" value="UniProtKB-UniRule"/>
</dbReference>
<protein>
    <recommendedName>
        <fullName evidence="2 5">Alpha-galactosidase</fullName>
        <ecNumber evidence="2 5">3.2.1.22</ecNumber>
    </recommendedName>
</protein>
<dbReference type="EC" id="3.2.1.22" evidence="2 5"/>
<dbReference type="InterPro" id="IPR013780">
    <property type="entry name" value="Glyco_hydro_b"/>
</dbReference>
<evidence type="ECO:0000256" key="6">
    <source>
        <dbReference type="PIRSR" id="PIRSR005536-1"/>
    </source>
</evidence>
<dbReference type="InterPro" id="IPR031705">
    <property type="entry name" value="Glyco_hydro_36_C"/>
</dbReference>
<evidence type="ECO:0000259" key="7">
    <source>
        <dbReference type="Pfam" id="PF16874"/>
    </source>
</evidence>
<dbReference type="eggNOG" id="COG3345">
    <property type="taxonomic scope" value="Bacteria"/>
</dbReference>
<dbReference type="RefSeq" id="WP_013739684.1">
    <property type="nucleotide sequence ID" value="NC_015436.1"/>
</dbReference>
<dbReference type="PROSITE" id="PS00512">
    <property type="entry name" value="ALPHA_GALACTOSIDASE"/>
    <property type="match status" value="1"/>
</dbReference>
<dbReference type="InterPro" id="IPR002252">
    <property type="entry name" value="Glyco_hydro_36"/>
</dbReference>
<keyword evidence="3 5" id="KW-0378">Hydrolase</keyword>
<proteinExistence type="inferred from homology"/>
<dbReference type="Gene3D" id="2.60.40.1180">
    <property type="entry name" value="Golgi alpha-mannosidase II"/>
    <property type="match status" value="1"/>
</dbReference>